<dbReference type="AlphaFoldDB" id="A0AAE0M4A1"/>
<accession>A0AAE0M4A1</accession>
<evidence type="ECO:0000313" key="2">
    <source>
        <dbReference type="EMBL" id="KAK3318692.1"/>
    </source>
</evidence>
<reference evidence="2" key="1">
    <citation type="journal article" date="2023" name="Mol. Phylogenet. Evol.">
        <title>Genome-scale phylogeny and comparative genomics of the fungal order Sordariales.</title>
        <authorList>
            <person name="Hensen N."/>
            <person name="Bonometti L."/>
            <person name="Westerberg I."/>
            <person name="Brannstrom I.O."/>
            <person name="Guillou S."/>
            <person name="Cros-Aarteil S."/>
            <person name="Calhoun S."/>
            <person name="Haridas S."/>
            <person name="Kuo A."/>
            <person name="Mondo S."/>
            <person name="Pangilinan J."/>
            <person name="Riley R."/>
            <person name="LaButti K."/>
            <person name="Andreopoulos B."/>
            <person name="Lipzen A."/>
            <person name="Chen C."/>
            <person name="Yan M."/>
            <person name="Daum C."/>
            <person name="Ng V."/>
            <person name="Clum A."/>
            <person name="Steindorff A."/>
            <person name="Ohm R.A."/>
            <person name="Martin F."/>
            <person name="Silar P."/>
            <person name="Natvig D.O."/>
            <person name="Lalanne C."/>
            <person name="Gautier V."/>
            <person name="Ament-Velasquez S.L."/>
            <person name="Kruys A."/>
            <person name="Hutchinson M.I."/>
            <person name="Powell A.J."/>
            <person name="Barry K."/>
            <person name="Miller A.N."/>
            <person name="Grigoriev I.V."/>
            <person name="Debuchy R."/>
            <person name="Gladieux P."/>
            <person name="Hiltunen Thoren M."/>
            <person name="Johannesson H."/>
        </authorList>
    </citation>
    <scope>NUCLEOTIDE SEQUENCE</scope>
    <source>
        <strain evidence="2">CBS 118394</strain>
    </source>
</reference>
<evidence type="ECO:0000313" key="3">
    <source>
        <dbReference type="Proteomes" id="UP001283341"/>
    </source>
</evidence>
<evidence type="ECO:0000256" key="1">
    <source>
        <dbReference type="SAM" id="MobiDB-lite"/>
    </source>
</evidence>
<feature type="region of interest" description="Disordered" evidence="1">
    <location>
        <begin position="1"/>
        <end position="42"/>
    </location>
</feature>
<protein>
    <submittedName>
        <fullName evidence="2">Uncharacterized protein</fullName>
    </submittedName>
</protein>
<gene>
    <name evidence="2" type="ORF">B0H66DRAFT_603264</name>
</gene>
<dbReference type="Proteomes" id="UP001283341">
    <property type="component" value="Unassembled WGS sequence"/>
</dbReference>
<proteinExistence type="predicted"/>
<comment type="caution">
    <text evidence="2">The sequence shown here is derived from an EMBL/GenBank/DDBJ whole genome shotgun (WGS) entry which is preliminary data.</text>
</comment>
<keyword evidence="3" id="KW-1185">Reference proteome</keyword>
<sequence length="262" mass="28571">MSEVSPDSPETTLRNMFSPYGPKTTLGTMPPGQPTPEAEETSSSFGESMIAIAGGTVPRSLFLDPASRSSLRESDLWFLMTDGLIDHWLISTFADGIRRNGMYGKACIITVFGDGERKGQRPCACNISVGLAVFAVSPHVAFLFTDVNTDRTYILAIKRSLSGIISLKSPTKDLAMVSIPKAQILEKDKVAVHEPGNISEAVNLQILFSSPDADPRLAQQILLNNDNARMIALTADTWDQSNNFTSWINRVVSVPRVRSQLP</sequence>
<organism evidence="2 3">
    <name type="scientific">Apodospora peruviana</name>
    <dbReference type="NCBI Taxonomy" id="516989"/>
    <lineage>
        <taxon>Eukaryota</taxon>
        <taxon>Fungi</taxon>
        <taxon>Dikarya</taxon>
        <taxon>Ascomycota</taxon>
        <taxon>Pezizomycotina</taxon>
        <taxon>Sordariomycetes</taxon>
        <taxon>Sordariomycetidae</taxon>
        <taxon>Sordariales</taxon>
        <taxon>Lasiosphaeriaceae</taxon>
        <taxon>Apodospora</taxon>
    </lineage>
</organism>
<name>A0AAE0M4A1_9PEZI</name>
<dbReference type="EMBL" id="JAUEDM010000004">
    <property type="protein sequence ID" value="KAK3318692.1"/>
    <property type="molecule type" value="Genomic_DNA"/>
</dbReference>
<reference evidence="2" key="2">
    <citation type="submission" date="2023-06" db="EMBL/GenBank/DDBJ databases">
        <authorList>
            <consortium name="Lawrence Berkeley National Laboratory"/>
            <person name="Haridas S."/>
            <person name="Hensen N."/>
            <person name="Bonometti L."/>
            <person name="Westerberg I."/>
            <person name="Brannstrom I.O."/>
            <person name="Guillou S."/>
            <person name="Cros-Aarteil S."/>
            <person name="Calhoun S."/>
            <person name="Kuo A."/>
            <person name="Mondo S."/>
            <person name="Pangilinan J."/>
            <person name="Riley R."/>
            <person name="Labutti K."/>
            <person name="Andreopoulos B."/>
            <person name="Lipzen A."/>
            <person name="Chen C."/>
            <person name="Yanf M."/>
            <person name="Daum C."/>
            <person name="Ng V."/>
            <person name="Clum A."/>
            <person name="Steindorff A."/>
            <person name="Ohm R."/>
            <person name="Martin F."/>
            <person name="Silar P."/>
            <person name="Natvig D."/>
            <person name="Lalanne C."/>
            <person name="Gautier V."/>
            <person name="Ament-Velasquez S.L."/>
            <person name="Kruys A."/>
            <person name="Hutchinson M.I."/>
            <person name="Powell A.J."/>
            <person name="Barry K."/>
            <person name="Miller A.N."/>
            <person name="Grigoriev I.V."/>
            <person name="Debuchy R."/>
            <person name="Gladieux P."/>
            <person name="Thoren M.H."/>
            <person name="Johannesson H."/>
        </authorList>
    </citation>
    <scope>NUCLEOTIDE SEQUENCE</scope>
    <source>
        <strain evidence="2">CBS 118394</strain>
    </source>
</reference>